<dbReference type="EMBL" id="HBHR01018750">
    <property type="protein sequence ID" value="CAD9870115.1"/>
    <property type="molecule type" value="Transcribed_RNA"/>
</dbReference>
<accession>A0A7S2XZX8</accession>
<dbReference type="PANTHER" id="PTHR22306">
    <property type="entry name" value="CHROMOSOME 7 OPEN READING FRAME 50"/>
    <property type="match status" value="1"/>
</dbReference>
<gene>
    <name evidence="3" type="ORF">FJAP1339_LOCUS9479</name>
</gene>
<evidence type="ECO:0000259" key="2">
    <source>
        <dbReference type="Pfam" id="PF10180"/>
    </source>
</evidence>
<reference evidence="3" key="1">
    <citation type="submission" date="2021-01" db="EMBL/GenBank/DDBJ databases">
        <authorList>
            <person name="Corre E."/>
            <person name="Pelletier E."/>
            <person name="Niang G."/>
            <person name="Scheremetjew M."/>
            <person name="Finn R."/>
            <person name="Kale V."/>
            <person name="Holt S."/>
            <person name="Cochrane G."/>
            <person name="Meng A."/>
            <person name="Brown T."/>
            <person name="Cohen L."/>
        </authorList>
    </citation>
    <scope>NUCLEOTIDE SEQUENCE</scope>
    <source>
        <strain evidence="3">CCMP1661</strain>
    </source>
</reference>
<evidence type="ECO:0000256" key="1">
    <source>
        <dbReference type="SAM" id="MobiDB-lite"/>
    </source>
</evidence>
<dbReference type="InterPro" id="IPR019327">
    <property type="entry name" value="WKF"/>
</dbReference>
<sequence length="176" mass="19488">MKTRTRDLNVALKYLEDWKLFKHEGEGKWKFNKNVQNFLVGLIYDKKSLGKENFALLLLYLEGMHGGLKQRLLEQAQGIIEYHNNPQDEDDAQVDNSEGKIPASPGNDDEQENGSLKIGAKDKDPSTHQDSNDDSKQADGAAEKSTVTGLQRLAGAPSTSSKVIYSRAVKVARALS</sequence>
<dbReference type="Pfam" id="PF10180">
    <property type="entry name" value="WKF"/>
    <property type="match status" value="1"/>
</dbReference>
<proteinExistence type="predicted"/>
<organism evidence="3">
    <name type="scientific">Fibrocapsa japonica</name>
    <dbReference type="NCBI Taxonomy" id="94617"/>
    <lineage>
        <taxon>Eukaryota</taxon>
        <taxon>Sar</taxon>
        <taxon>Stramenopiles</taxon>
        <taxon>Ochrophyta</taxon>
        <taxon>Raphidophyceae</taxon>
        <taxon>Chattonellales</taxon>
        <taxon>Chattonellaceae</taxon>
        <taxon>Fibrocapsa</taxon>
    </lineage>
</organism>
<feature type="domain" description="WKF" evidence="2">
    <location>
        <begin position="13"/>
        <end position="78"/>
    </location>
</feature>
<feature type="compositionally biased region" description="Basic and acidic residues" evidence="1">
    <location>
        <begin position="119"/>
        <end position="137"/>
    </location>
</feature>
<protein>
    <recommendedName>
        <fullName evidence="2">WKF domain-containing protein</fullName>
    </recommendedName>
</protein>
<dbReference type="AlphaFoldDB" id="A0A7S2XZX8"/>
<name>A0A7S2XZX8_9STRA</name>
<dbReference type="PANTHER" id="PTHR22306:SF2">
    <property type="entry name" value="CHROMOSOME 7 OPEN READING FRAME 50"/>
    <property type="match status" value="1"/>
</dbReference>
<feature type="region of interest" description="Disordered" evidence="1">
    <location>
        <begin position="85"/>
        <end position="161"/>
    </location>
</feature>
<evidence type="ECO:0000313" key="3">
    <source>
        <dbReference type="EMBL" id="CAD9870115.1"/>
    </source>
</evidence>